<accession>A0A8H6FVY8</accession>
<evidence type="ECO:0000313" key="1">
    <source>
        <dbReference type="EMBL" id="KAF6235815.1"/>
    </source>
</evidence>
<organism evidence="1 2">
    <name type="scientific">Letharia columbiana</name>
    <dbReference type="NCBI Taxonomy" id="112416"/>
    <lineage>
        <taxon>Eukaryota</taxon>
        <taxon>Fungi</taxon>
        <taxon>Dikarya</taxon>
        <taxon>Ascomycota</taxon>
        <taxon>Pezizomycotina</taxon>
        <taxon>Lecanoromycetes</taxon>
        <taxon>OSLEUM clade</taxon>
        <taxon>Lecanoromycetidae</taxon>
        <taxon>Lecanorales</taxon>
        <taxon>Lecanorineae</taxon>
        <taxon>Parmeliaceae</taxon>
        <taxon>Letharia</taxon>
    </lineage>
</organism>
<sequence>MSMRWRGGKGGRDDDAEHRCVCLWDVRREDFERWPEDGCSWNGRGAKVSTSCFGRLVRRRDNLIKILHLLGKSLRDLLNSTPCPATV</sequence>
<comment type="caution">
    <text evidence="1">The sequence shown here is derived from an EMBL/GenBank/DDBJ whole genome shotgun (WGS) entry which is preliminary data.</text>
</comment>
<reference evidence="1 2" key="1">
    <citation type="journal article" date="2020" name="Genomics">
        <title>Complete, high-quality genomes from long-read metagenomic sequencing of two wolf lichen thalli reveals enigmatic genome architecture.</title>
        <authorList>
            <person name="McKenzie S.K."/>
            <person name="Walston R.F."/>
            <person name="Allen J.L."/>
        </authorList>
    </citation>
    <scope>NUCLEOTIDE SEQUENCE [LARGE SCALE GENOMIC DNA]</scope>
    <source>
        <strain evidence="1">WasteWater2</strain>
    </source>
</reference>
<dbReference type="Proteomes" id="UP000578531">
    <property type="component" value="Unassembled WGS sequence"/>
</dbReference>
<dbReference type="AlphaFoldDB" id="A0A8H6FVY8"/>
<gene>
    <name evidence="1" type="ORF">HO173_006010</name>
</gene>
<protein>
    <submittedName>
        <fullName evidence="1">Uncharacterized protein</fullName>
    </submittedName>
</protein>
<keyword evidence="2" id="KW-1185">Reference proteome</keyword>
<dbReference type="RefSeq" id="XP_037165182.1">
    <property type="nucleotide sequence ID" value="XM_037307922.1"/>
</dbReference>
<proteinExistence type="predicted"/>
<dbReference type="GeneID" id="59287671"/>
<name>A0A8H6FVY8_9LECA</name>
<evidence type="ECO:0000313" key="2">
    <source>
        <dbReference type="Proteomes" id="UP000578531"/>
    </source>
</evidence>
<dbReference type="EMBL" id="JACCJC010000022">
    <property type="protein sequence ID" value="KAF6235815.1"/>
    <property type="molecule type" value="Genomic_DNA"/>
</dbReference>